<dbReference type="Gene3D" id="1.10.357.10">
    <property type="entry name" value="Tetracycline Repressor, domain 2"/>
    <property type="match status" value="1"/>
</dbReference>
<dbReference type="InterPro" id="IPR023772">
    <property type="entry name" value="DNA-bd_HTH_TetR-type_CS"/>
</dbReference>
<dbReference type="SUPFAM" id="SSF46689">
    <property type="entry name" value="Homeodomain-like"/>
    <property type="match status" value="1"/>
</dbReference>
<evidence type="ECO:0000256" key="1">
    <source>
        <dbReference type="ARBA" id="ARBA00023015"/>
    </source>
</evidence>
<dbReference type="AlphaFoldDB" id="A0A1H2R1E9"/>
<dbReference type="Pfam" id="PF00440">
    <property type="entry name" value="TetR_N"/>
    <property type="match status" value="1"/>
</dbReference>
<dbReference type="SUPFAM" id="SSF48498">
    <property type="entry name" value="Tetracyclin repressor-like, C-terminal domain"/>
    <property type="match status" value="1"/>
</dbReference>
<dbReference type="EMBL" id="FNOI01000001">
    <property type="protein sequence ID" value="SDW13217.1"/>
    <property type="molecule type" value="Genomic_DNA"/>
</dbReference>
<protein>
    <submittedName>
        <fullName evidence="6">Transcriptional regulator, TetR family</fullName>
    </submittedName>
</protein>
<evidence type="ECO:0000256" key="3">
    <source>
        <dbReference type="ARBA" id="ARBA00023163"/>
    </source>
</evidence>
<dbReference type="InterPro" id="IPR036271">
    <property type="entry name" value="Tet_transcr_reg_TetR-rel_C_sf"/>
</dbReference>
<dbReference type="InterPro" id="IPR009057">
    <property type="entry name" value="Homeodomain-like_sf"/>
</dbReference>
<dbReference type="GO" id="GO:0003677">
    <property type="term" value="F:DNA binding"/>
    <property type="evidence" value="ECO:0007669"/>
    <property type="project" value="UniProtKB-UniRule"/>
</dbReference>
<name>A0A1H2R1E9_9RHOB</name>
<gene>
    <name evidence="6" type="ORF">SAMN04488001_0352</name>
</gene>
<dbReference type="OrthoDB" id="9779746at2"/>
<dbReference type="InterPro" id="IPR001647">
    <property type="entry name" value="HTH_TetR"/>
</dbReference>
<keyword evidence="3" id="KW-0804">Transcription</keyword>
<feature type="DNA-binding region" description="H-T-H motif" evidence="4">
    <location>
        <begin position="29"/>
        <end position="48"/>
    </location>
</feature>
<evidence type="ECO:0000256" key="2">
    <source>
        <dbReference type="ARBA" id="ARBA00023125"/>
    </source>
</evidence>
<dbReference type="Pfam" id="PF21993">
    <property type="entry name" value="TetR_C_13_2"/>
    <property type="match status" value="1"/>
</dbReference>
<accession>A0A1H2R1E9</accession>
<keyword evidence="2 4" id="KW-0238">DNA-binding</keyword>
<organism evidence="6 7">
    <name type="scientific">Litoreibacter albidus</name>
    <dbReference type="NCBI Taxonomy" id="670155"/>
    <lineage>
        <taxon>Bacteria</taxon>
        <taxon>Pseudomonadati</taxon>
        <taxon>Pseudomonadota</taxon>
        <taxon>Alphaproteobacteria</taxon>
        <taxon>Rhodobacterales</taxon>
        <taxon>Roseobacteraceae</taxon>
        <taxon>Litoreibacter</taxon>
    </lineage>
</organism>
<dbReference type="PANTHER" id="PTHR47506">
    <property type="entry name" value="TRANSCRIPTIONAL REGULATORY PROTEIN"/>
    <property type="match status" value="1"/>
</dbReference>
<evidence type="ECO:0000259" key="5">
    <source>
        <dbReference type="PROSITE" id="PS50977"/>
    </source>
</evidence>
<dbReference type="STRING" id="670155.SAMN04488001_0352"/>
<proteinExistence type="predicted"/>
<keyword evidence="1" id="KW-0805">Transcription regulation</keyword>
<dbReference type="Proteomes" id="UP000199441">
    <property type="component" value="Unassembled WGS sequence"/>
</dbReference>
<dbReference type="InterPro" id="IPR054156">
    <property type="entry name" value="YxaF_TetR_C"/>
</dbReference>
<dbReference type="PROSITE" id="PS01081">
    <property type="entry name" value="HTH_TETR_1"/>
    <property type="match status" value="1"/>
</dbReference>
<reference evidence="7" key="1">
    <citation type="submission" date="2016-10" db="EMBL/GenBank/DDBJ databases">
        <authorList>
            <person name="Varghese N."/>
            <person name="Submissions S."/>
        </authorList>
    </citation>
    <scope>NUCLEOTIDE SEQUENCE [LARGE SCALE GENOMIC DNA]</scope>
    <source>
        <strain evidence="7">DSM 26922</strain>
    </source>
</reference>
<dbReference type="PROSITE" id="PS50977">
    <property type="entry name" value="HTH_TETR_2"/>
    <property type="match status" value="1"/>
</dbReference>
<dbReference type="PANTHER" id="PTHR47506:SF10">
    <property type="entry name" value="TRANSCRIPTIONAL REGULATORY PROTEIN"/>
    <property type="match status" value="1"/>
</dbReference>
<evidence type="ECO:0000313" key="7">
    <source>
        <dbReference type="Proteomes" id="UP000199441"/>
    </source>
</evidence>
<evidence type="ECO:0000313" key="6">
    <source>
        <dbReference type="EMBL" id="SDW13217.1"/>
    </source>
</evidence>
<evidence type="ECO:0000256" key="4">
    <source>
        <dbReference type="PROSITE-ProRule" id="PRU00335"/>
    </source>
</evidence>
<sequence>MARPREFDPDKALEQAMDVFWQHGYEGASLPDLLSGMGLTRGSLYKAFKDKRSLFLLVLNRYEQIAVAQAVALLGDDSIPDGADRIDALFASITDAVEAGDKRGCLLCSAAAGPSSYDPDIAAAVKQALQQMHDGFSTALAASDIPPDEQPALADLLVTQYVGLRIMARSVDRLDVLSRAGAAVAGLLRRG</sequence>
<feature type="domain" description="HTH tetR-type" evidence="5">
    <location>
        <begin position="6"/>
        <end position="66"/>
    </location>
</feature>
<dbReference type="RefSeq" id="WP_089943483.1">
    <property type="nucleotide sequence ID" value="NZ_FNOI01000001.1"/>
</dbReference>
<keyword evidence="7" id="KW-1185">Reference proteome</keyword>
<dbReference type="Gene3D" id="1.10.10.60">
    <property type="entry name" value="Homeodomain-like"/>
    <property type="match status" value="1"/>
</dbReference>